<dbReference type="InterPro" id="IPR036259">
    <property type="entry name" value="MFS_trans_sf"/>
</dbReference>
<dbReference type="EMBL" id="BAABIQ010000044">
    <property type="protein sequence ID" value="GAA4808851.1"/>
    <property type="molecule type" value="Genomic_DNA"/>
</dbReference>
<feature type="transmembrane region" description="Helical" evidence="4">
    <location>
        <begin position="231"/>
        <end position="258"/>
    </location>
</feature>
<feature type="transmembrane region" description="Helical" evidence="4">
    <location>
        <begin position="29"/>
        <end position="52"/>
    </location>
</feature>
<evidence type="ECO:0000313" key="7">
    <source>
        <dbReference type="Proteomes" id="UP001501411"/>
    </source>
</evidence>
<feature type="transmembrane region" description="Helical" evidence="4">
    <location>
        <begin position="320"/>
        <end position="342"/>
    </location>
</feature>
<dbReference type="InterPro" id="IPR011701">
    <property type="entry name" value="MFS"/>
</dbReference>
<keyword evidence="3 4" id="KW-0472">Membrane</keyword>
<feature type="transmembrane region" description="Helical" evidence="4">
    <location>
        <begin position="163"/>
        <end position="185"/>
    </location>
</feature>
<feature type="transmembrane region" description="Helical" evidence="4">
    <location>
        <begin position="383"/>
        <end position="401"/>
    </location>
</feature>
<dbReference type="NCBIfam" id="NF009048">
    <property type="entry name" value="PRK12382.1"/>
    <property type="match status" value="1"/>
</dbReference>
<comment type="caution">
    <text evidence="6">The sequence shown here is derived from an EMBL/GenBank/DDBJ whole genome shotgun (WGS) entry which is preliminary data.</text>
</comment>
<feature type="transmembrane region" description="Helical" evidence="4">
    <location>
        <begin position="295"/>
        <end position="314"/>
    </location>
</feature>
<dbReference type="InterPro" id="IPR020846">
    <property type="entry name" value="MFS_dom"/>
</dbReference>
<dbReference type="SUPFAM" id="SSF103473">
    <property type="entry name" value="MFS general substrate transporter"/>
    <property type="match status" value="1"/>
</dbReference>
<keyword evidence="2 4" id="KW-1133">Transmembrane helix</keyword>
<dbReference type="PROSITE" id="PS50850">
    <property type="entry name" value="MFS"/>
    <property type="match status" value="1"/>
</dbReference>
<feature type="transmembrane region" description="Helical" evidence="4">
    <location>
        <begin position="264"/>
        <end position="283"/>
    </location>
</feature>
<evidence type="ECO:0000256" key="2">
    <source>
        <dbReference type="ARBA" id="ARBA00022989"/>
    </source>
</evidence>
<gene>
    <name evidence="6" type="ORF">GCM10023231_42660</name>
</gene>
<keyword evidence="1 4" id="KW-0812">Transmembrane</keyword>
<dbReference type="CDD" id="cd17489">
    <property type="entry name" value="MFS_YfcJ_like"/>
    <property type="match status" value="1"/>
</dbReference>
<dbReference type="InterPro" id="IPR052714">
    <property type="entry name" value="MFS_Exporter"/>
</dbReference>
<protein>
    <submittedName>
        <fullName evidence="6">MFS transporter</fullName>
    </submittedName>
</protein>
<dbReference type="Gene3D" id="1.20.1250.20">
    <property type="entry name" value="MFS general substrate transporter like domains"/>
    <property type="match status" value="1"/>
</dbReference>
<accession>A0ABP9CGL7</accession>
<feature type="transmembrane region" description="Helical" evidence="4">
    <location>
        <begin position="191"/>
        <end position="211"/>
    </location>
</feature>
<feature type="transmembrane region" description="Helical" evidence="4">
    <location>
        <begin position="96"/>
        <end position="119"/>
    </location>
</feature>
<name>A0ABP9CGL7_9SPHI</name>
<evidence type="ECO:0000259" key="5">
    <source>
        <dbReference type="PROSITE" id="PS50850"/>
    </source>
</evidence>
<reference evidence="7" key="1">
    <citation type="journal article" date="2019" name="Int. J. Syst. Evol. Microbiol.">
        <title>The Global Catalogue of Microorganisms (GCM) 10K type strain sequencing project: providing services to taxonomists for standard genome sequencing and annotation.</title>
        <authorList>
            <consortium name="The Broad Institute Genomics Platform"/>
            <consortium name="The Broad Institute Genome Sequencing Center for Infectious Disease"/>
            <person name="Wu L."/>
            <person name="Ma J."/>
        </authorList>
    </citation>
    <scope>NUCLEOTIDE SEQUENCE [LARGE SCALE GENOMIC DNA]</scope>
    <source>
        <strain evidence="7">JCM 18200</strain>
    </source>
</reference>
<dbReference type="PANTHER" id="PTHR23531">
    <property type="entry name" value="QUINOLENE RESISTANCE PROTEIN NORA"/>
    <property type="match status" value="1"/>
</dbReference>
<feature type="transmembrane region" description="Helical" evidence="4">
    <location>
        <begin position="354"/>
        <end position="377"/>
    </location>
</feature>
<keyword evidence="7" id="KW-1185">Reference proteome</keyword>
<evidence type="ECO:0000256" key="1">
    <source>
        <dbReference type="ARBA" id="ARBA00022692"/>
    </source>
</evidence>
<dbReference type="Proteomes" id="UP001501411">
    <property type="component" value="Unassembled WGS sequence"/>
</dbReference>
<evidence type="ECO:0000256" key="3">
    <source>
        <dbReference type="ARBA" id="ARBA00023136"/>
    </source>
</evidence>
<dbReference type="PANTHER" id="PTHR23531:SF1">
    <property type="entry name" value="QUINOLENE RESISTANCE PROTEIN NORA"/>
    <property type="match status" value="1"/>
</dbReference>
<feature type="transmembrane region" description="Helical" evidence="4">
    <location>
        <begin position="125"/>
        <end position="151"/>
    </location>
</feature>
<feature type="domain" description="Major facilitator superfamily (MFS) profile" evidence="5">
    <location>
        <begin position="29"/>
        <end position="407"/>
    </location>
</feature>
<feature type="transmembrane region" description="Helical" evidence="4">
    <location>
        <begin position="64"/>
        <end position="84"/>
    </location>
</feature>
<proteinExistence type="predicted"/>
<sequence length="407" mass="43233">MNNVDIIEEIPEIKEPIVTVKQPQQLLRIYINIFSIVFIEFLIMGISLGVLPTFVHETLGFSNFWVGVVIGAQYVATLCARQFSGNLADSAGGKKAVNYGLLLSGLSGVLLLLSGMWASYGVACIIGLIIARIVLGIGESLLVIGIFAWGFKLVGSAHTGKIMVWNGMGMYGGMACGAPIGMAILGYTNLALVFTLTIVLPMVAYLIMRLLPEVALPKKATQIPFYKAIYLIWRSGAGLALASIGFGGIASFISLYFIQHSWQGGSLALTSFGASYIIVRLFLAGAPDKYGGAKVAFISLLVELSGQLLVWGGFSSYLTIVGAALTGAGLSLVFPSFGQIAIKKVTPENRGIAMAAYNAFFDIGMAITAPLAGLLAGDGQYQHVYLFGASAVFVSALFALWELRKPN</sequence>
<evidence type="ECO:0000256" key="4">
    <source>
        <dbReference type="SAM" id="Phobius"/>
    </source>
</evidence>
<dbReference type="RefSeq" id="WP_345235399.1">
    <property type="nucleotide sequence ID" value="NZ_BAABIQ010000044.1"/>
</dbReference>
<organism evidence="6 7">
    <name type="scientific">Olivibacter ginsenosidimutans</name>
    <dbReference type="NCBI Taxonomy" id="1176537"/>
    <lineage>
        <taxon>Bacteria</taxon>
        <taxon>Pseudomonadati</taxon>
        <taxon>Bacteroidota</taxon>
        <taxon>Sphingobacteriia</taxon>
        <taxon>Sphingobacteriales</taxon>
        <taxon>Sphingobacteriaceae</taxon>
        <taxon>Olivibacter</taxon>
    </lineage>
</organism>
<dbReference type="NCBIfam" id="NF003477">
    <property type="entry name" value="PRK05122.1"/>
    <property type="match status" value="1"/>
</dbReference>
<dbReference type="Pfam" id="PF07690">
    <property type="entry name" value="MFS_1"/>
    <property type="match status" value="1"/>
</dbReference>
<evidence type="ECO:0000313" key="6">
    <source>
        <dbReference type="EMBL" id="GAA4808851.1"/>
    </source>
</evidence>